<accession>A0A1Y2DYW6</accession>
<dbReference type="Gene3D" id="2.60.120.200">
    <property type="match status" value="1"/>
</dbReference>
<dbReference type="CDD" id="cd02182">
    <property type="entry name" value="GH16_Strep_laminarinase_like"/>
    <property type="match status" value="1"/>
</dbReference>
<feature type="chain" id="PRO_5012350100" evidence="1">
    <location>
        <begin position="19"/>
        <end position="327"/>
    </location>
</feature>
<dbReference type="OrthoDB" id="192832at2759"/>
<evidence type="ECO:0000259" key="2">
    <source>
        <dbReference type="PROSITE" id="PS51762"/>
    </source>
</evidence>
<feature type="domain" description="GH16" evidence="2">
    <location>
        <begin position="3"/>
        <end position="288"/>
    </location>
</feature>
<dbReference type="SUPFAM" id="SSF49899">
    <property type="entry name" value="Concanavalin A-like lectins/glucanases"/>
    <property type="match status" value="1"/>
</dbReference>
<dbReference type="Pfam" id="PF00722">
    <property type="entry name" value="Glyco_hydro_16"/>
    <property type="match status" value="1"/>
</dbReference>
<proteinExistence type="predicted"/>
<dbReference type="STRING" id="1141098.A0A1Y2DYW6"/>
<protein>
    <submittedName>
        <fullName evidence="3">Putative endo-1,3(4)-beta-glucanase</fullName>
    </submittedName>
</protein>
<gene>
    <name evidence="3" type="ORF">BCR38DRAFT_458024</name>
</gene>
<name>A0A1Y2DYW6_9PEZI</name>
<dbReference type="AlphaFoldDB" id="A0A1Y2DYW6"/>
<evidence type="ECO:0000256" key="1">
    <source>
        <dbReference type="SAM" id="SignalP"/>
    </source>
</evidence>
<evidence type="ECO:0000313" key="3">
    <source>
        <dbReference type="EMBL" id="ORY64296.1"/>
    </source>
</evidence>
<dbReference type="InterPro" id="IPR000757">
    <property type="entry name" value="Beta-glucanase-like"/>
</dbReference>
<comment type="caution">
    <text evidence="3">The sequence shown here is derived from an EMBL/GenBank/DDBJ whole genome shotgun (WGS) entry which is preliminary data.</text>
</comment>
<dbReference type="EMBL" id="MCFJ01000007">
    <property type="protein sequence ID" value="ORY64296.1"/>
    <property type="molecule type" value="Genomic_DNA"/>
</dbReference>
<dbReference type="InterPro" id="IPR013320">
    <property type="entry name" value="ConA-like_dom_sf"/>
</dbReference>
<dbReference type="PANTHER" id="PTHR10963:SF60">
    <property type="entry name" value="GRAM-NEGATIVE BACTERIA-BINDING PROTEIN 1-RELATED"/>
    <property type="match status" value="1"/>
</dbReference>
<dbReference type="InterPro" id="IPR050546">
    <property type="entry name" value="Glycosyl_Hydrlase_16"/>
</dbReference>
<dbReference type="GO" id="GO:0005975">
    <property type="term" value="P:carbohydrate metabolic process"/>
    <property type="evidence" value="ECO:0007669"/>
    <property type="project" value="InterPro"/>
</dbReference>
<dbReference type="InParanoid" id="A0A1Y2DYW6"/>
<evidence type="ECO:0000313" key="4">
    <source>
        <dbReference type="Proteomes" id="UP000193689"/>
    </source>
</evidence>
<dbReference type="PANTHER" id="PTHR10963">
    <property type="entry name" value="GLYCOSYL HYDROLASE-RELATED"/>
    <property type="match status" value="1"/>
</dbReference>
<dbReference type="GO" id="GO:0004553">
    <property type="term" value="F:hydrolase activity, hydrolyzing O-glycosyl compounds"/>
    <property type="evidence" value="ECO:0007669"/>
    <property type="project" value="InterPro"/>
</dbReference>
<reference evidence="3 4" key="1">
    <citation type="submission" date="2016-07" db="EMBL/GenBank/DDBJ databases">
        <title>Pervasive Adenine N6-methylation of Active Genes in Fungi.</title>
        <authorList>
            <consortium name="DOE Joint Genome Institute"/>
            <person name="Mondo S.J."/>
            <person name="Dannebaum R.O."/>
            <person name="Kuo R.C."/>
            <person name="Labutti K."/>
            <person name="Haridas S."/>
            <person name="Kuo A."/>
            <person name="Salamov A."/>
            <person name="Ahrendt S.R."/>
            <person name="Lipzen A."/>
            <person name="Sullivan W."/>
            <person name="Andreopoulos W.B."/>
            <person name="Clum A."/>
            <person name="Lindquist E."/>
            <person name="Daum C."/>
            <person name="Ramamoorthy G.K."/>
            <person name="Gryganskyi A."/>
            <person name="Culley D."/>
            <person name="Magnuson J.K."/>
            <person name="James T.Y."/>
            <person name="O'Malley M.A."/>
            <person name="Stajich J.E."/>
            <person name="Spatafora J.W."/>
            <person name="Visel A."/>
            <person name="Grigoriev I.V."/>
        </authorList>
    </citation>
    <scope>NUCLEOTIDE SEQUENCE [LARGE SCALE GENOMIC DNA]</scope>
    <source>
        <strain evidence="3 4">CBS 129021</strain>
    </source>
</reference>
<keyword evidence="1" id="KW-0732">Signal</keyword>
<feature type="signal peptide" evidence="1">
    <location>
        <begin position="1"/>
        <end position="18"/>
    </location>
</feature>
<dbReference type="Proteomes" id="UP000193689">
    <property type="component" value="Unassembled WGS sequence"/>
</dbReference>
<dbReference type="GeneID" id="63778322"/>
<sequence length="327" mass="35076">MRPSFTLSFLPFTPLVAAWAPPSYSGYILEWYSGFEGASGSAPDISNWNIITGHLGVNNELETYTSSAANLQRSGGSTLQIVPWRDSSVAGGWSSGRIESKYTVTPAAGTVTRAEALIRFGGNSVSNKAGLWPAFWMLGNSIRNGTPWPACGELDVMETVNGALTGYGTIHCDVFPGGICNEGTGIGASTRIADQGWHTWTLEWNRRPGNWQSETIIWYIDGIAFQSITGDRINNQAVWDSLAHSPMYFILNMAVGGSWPGNPNSATLDGYGSMMEVAYVAHYGLAKSCRRAYVKAPILQVANGLARTISPRVRLGVSGASKVAIPA</sequence>
<organism evidence="3 4">
    <name type="scientific">Pseudomassariella vexata</name>
    <dbReference type="NCBI Taxonomy" id="1141098"/>
    <lineage>
        <taxon>Eukaryota</taxon>
        <taxon>Fungi</taxon>
        <taxon>Dikarya</taxon>
        <taxon>Ascomycota</taxon>
        <taxon>Pezizomycotina</taxon>
        <taxon>Sordariomycetes</taxon>
        <taxon>Xylariomycetidae</taxon>
        <taxon>Amphisphaeriales</taxon>
        <taxon>Pseudomassariaceae</taxon>
        <taxon>Pseudomassariella</taxon>
    </lineage>
</organism>
<keyword evidence="4" id="KW-1185">Reference proteome</keyword>
<dbReference type="RefSeq" id="XP_040715710.1">
    <property type="nucleotide sequence ID" value="XM_040862110.1"/>
</dbReference>
<dbReference type="PROSITE" id="PS51762">
    <property type="entry name" value="GH16_2"/>
    <property type="match status" value="1"/>
</dbReference>